<dbReference type="GO" id="GO:0005737">
    <property type="term" value="C:cytoplasm"/>
    <property type="evidence" value="ECO:0007669"/>
    <property type="project" value="TreeGrafter"/>
</dbReference>
<gene>
    <name evidence="3" type="ORF">HZF24_11460</name>
</gene>
<dbReference type="InterPro" id="IPR012854">
    <property type="entry name" value="Cu_amine_oxidase-like_N"/>
</dbReference>
<dbReference type="InterPro" id="IPR036116">
    <property type="entry name" value="FN3_sf"/>
</dbReference>
<dbReference type="InterPro" id="IPR013783">
    <property type="entry name" value="Ig-like_fold"/>
</dbReference>
<dbReference type="SUPFAM" id="SSF49265">
    <property type="entry name" value="Fibronectin type III"/>
    <property type="match status" value="1"/>
</dbReference>
<reference evidence="3" key="1">
    <citation type="submission" date="2020-07" db="EMBL/GenBank/DDBJ databases">
        <title>Genomic analysis of a strain of Sedimentibacter Hydroxybenzoicus DSM7310.</title>
        <authorList>
            <person name="Ma S."/>
        </authorList>
    </citation>
    <scope>NUCLEOTIDE SEQUENCE</scope>
    <source>
        <strain evidence="3">DSM 7310</strain>
    </source>
</reference>
<organism evidence="3 4">
    <name type="scientific">Sedimentibacter hydroxybenzoicus DSM 7310</name>
    <dbReference type="NCBI Taxonomy" id="1123245"/>
    <lineage>
        <taxon>Bacteria</taxon>
        <taxon>Bacillati</taxon>
        <taxon>Bacillota</taxon>
        <taxon>Tissierellia</taxon>
        <taxon>Sedimentibacter</taxon>
    </lineage>
</organism>
<dbReference type="GO" id="GO:0051015">
    <property type="term" value="F:actin filament binding"/>
    <property type="evidence" value="ECO:0007669"/>
    <property type="project" value="InterPro"/>
</dbReference>
<dbReference type="GO" id="GO:0051017">
    <property type="term" value="P:actin filament bundle assembly"/>
    <property type="evidence" value="ECO:0007669"/>
    <property type="project" value="TreeGrafter"/>
</dbReference>
<dbReference type="GO" id="GO:0007163">
    <property type="term" value="P:establishment or maintenance of cell polarity"/>
    <property type="evidence" value="ECO:0007669"/>
    <property type="project" value="TreeGrafter"/>
</dbReference>
<sequence length="480" mass="54375">MKKIKAFATYVLVLLLTLSSLMVFPSYAYGSTEVEKFSFKTKEGYYLCAEDGGGDILTADRTEIGPWEKFEIVSLSKGYVALKSDEGYYLSASDDEESLHVESAEIGKRERFTLVELDNKKFALKTYYDKYVCAENGGGGKVVADRTKIGEWESFELIKSQEIKDEEKSTLTAKVSDKEVKLTWTKVESTKKVVGYNLYRSTVSGKQSKTPVTDFPIEKISYTDKNIKADTKYYYVVKPVYKDKTLGPASNEVEATMKSTITLSAKSVSNGVELSWNKPKYSNEIVGYNIYRATRSGKQSDTPITDFPIEGTSYTDKNIENNQTYYYILKVVYKDKTLGEPTAEVSVKSNFGKTIVLQVGSKYMHVNGKKIEIDPGKRTEVVIKNGRTFLPIRALIENMGGEVEWDQWERKVSLYLNKHKIHLWIGNKTAKVDGVNKETDVEPYISDSNRTMLPLRFIVENFDCEVDWDGTTKTVTIKTK</sequence>
<name>A0A974GWS2_SEDHY</name>
<dbReference type="InterPro" id="IPR010431">
    <property type="entry name" value="Fascin"/>
</dbReference>
<dbReference type="Pfam" id="PF07833">
    <property type="entry name" value="Cu_amine_oxidN1"/>
    <property type="match status" value="1"/>
</dbReference>
<dbReference type="Gene3D" id="2.60.40.10">
    <property type="entry name" value="Immunoglobulins"/>
    <property type="match status" value="2"/>
</dbReference>
<dbReference type="CDD" id="cd00257">
    <property type="entry name" value="beta-trefoil_FSCN-like"/>
    <property type="match status" value="1"/>
</dbReference>
<dbReference type="Proteomes" id="UP000611629">
    <property type="component" value="Unassembled WGS sequence"/>
</dbReference>
<dbReference type="EMBL" id="JACBNQ010000013">
    <property type="protein sequence ID" value="NYB74753.1"/>
    <property type="molecule type" value="Genomic_DNA"/>
</dbReference>
<dbReference type="SUPFAM" id="SSF50405">
    <property type="entry name" value="Actin-crosslinking proteins"/>
    <property type="match status" value="2"/>
</dbReference>
<evidence type="ECO:0000259" key="2">
    <source>
        <dbReference type="PROSITE" id="PS50853"/>
    </source>
</evidence>
<keyword evidence="4" id="KW-1185">Reference proteome</keyword>
<evidence type="ECO:0000313" key="3">
    <source>
        <dbReference type="EMBL" id="NYB74753.1"/>
    </source>
</evidence>
<dbReference type="CDD" id="cd00063">
    <property type="entry name" value="FN3"/>
    <property type="match status" value="2"/>
</dbReference>
<evidence type="ECO:0000256" key="1">
    <source>
        <dbReference type="SAM" id="SignalP"/>
    </source>
</evidence>
<dbReference type="InterPro" id="IPR003961">
    <property type="entry name" value="FN3_dom"/>
</dbReference>
<dbReference type="PANTHER" id="PTHR10551">
    <property type="entry name" value="FASCIN"/>
    <property type="match status" value="1"/>
</dbReference>
<keyword evidence="1" id="KW-0732">Signal</keyword>
<proteinExistence type="predicted"/>
<dbReference type="SUPFAM" id="SSF55383">
    <property type="entry name" value="Copper amine oxidase, domain N"/>
    <property type="match status" value="1"/>
</dbReference>
<dbReference type="RefSeq" id="WP_179238461.1">
    <property type="nucleotide sequence ID" value="NZ_JACBNQ010000013.1"/>
</dbReference>
<comment type="caution">
    <text evidence="3">The sequence shown here is derived from an EMBL/GenBank/DDBJ whole genome shotgun (WGS) entry which is preliminary data.</text>
</comment>
<dbReference type="PANTHER" id="PTHR10551:SF9">
    <property type="entry name" value="FASCIN-2"/>
    <property type="match status" value="1"/>
</dbReference>
<dbReference type="GO" id="GO:0015629">
    <property type="term" value="C:actin cytoskeleton"/>
    <property type="evidence" value="ECO:0007669"/>
    <property type="project" value="TreeGrafter"/>
</dbReference>
<dbReference type="Gene3D" id="2.80.10.50">
    <property type="match status" value="1"/>
</dbReference>
<accession>A0A974GWS2</accession>
<dbReference type="AlphaFoldDB" id="A0A974GWS2"/>
<evidence type="ECO:0000313" key="4">
    <source>
        <dbReference type="Proteomes" id="UP000611629"/>
    </source>
</evidence>
<feature type="domain" description="Fibronectin type-III" evidence="2">
    <location>
        <begin position="257"/>
        <end position="352"/>
    </location>
</feature>
<feature type="signal peptide" evidence="1">
    <location>
        <begin position="1"/>
        <end position="28"/>
    </location>
</feature>
<dbReference type="PROSITE" id="PS50853">
    <property type="entry name" value="FN3"/>
    <property type="match status" value="1"/>
</dbReference>
<dbReference type="InterPro" id="IPR036582">
    <property type="entry name" value="Mao_N_sf"/>
</dbReference>
<dbReference type="InterPro" id="IPR008999">
    <property type="entry name" value="Actin-crosslinking"/>
</dbReference>
<feature type="chain" id="PRO_5039535145" description="Fibronectin type-III domain-containing protein" evidence="1">
    <location>
        <begin position="29"/>
        <end position="480"/>
    </location>
</feature>
<dbReference type="SMART" id="SM00060">
    <property type="entry name" value="FN3"/>
    <property type="match status" value="2"/>
</dbReference>
<dbReference type="GO" id="GO:0016477">
    <property type="term" value="P:cell migration"/>
    <property type="evidence" value="ECO:0007669"/>
    <property type="project" value="TreeGrafter"/>
</dbReference>
<protein>
    <recommendedName>
        <fullName evidence="2">Fibronectin type-III domain-containing protein</fullName>
    </recommendedName>
</protein>
<dbReference type="Gene3D" id="3.30.457.10">
    <property type="entry name" value="Copper amine oxidase-like, N-terminal domain"/>
    <property type="match status" value="1"/>
</dbReference>